<evidence type="ECO:0000256" key="7">
    <source>
        <dbReference type="ARBA" id="ARBA00026124"/>
    </source>
</evidence>
<dbReference type="InterPro" id="IPR023457">
    <property type="entry name" value="Met-tRNA_synth_2"/>
</dbReference>
<dbReference type="InterPro" id="IPR041872">
    <property type="entry name" value="Anticodon_Met"/>
</dbReference>
<gene>
    <name evidence="12" type="ORF">GPM918_LOCUS19020</name>
    <name evidence="13" type="ORF">SRO942_LOCUS19018</name>
</gene>
<organism evidence="12 14">
    <name type="scientific">Didymodactylos carnosus</name>
    <dbReference type="NCBI Taxonomy" id="1234261"/>
    <lineage>
        <taxon>Eukaryota</taxon>
        <taxon>Metazoa</taxon>
        <taxon>Spiralia</taxon>
        <taxon>Gnathifera</taxon>
        <taxon>Rotifera</taxon>
        <taxon>Eurotatoria</taxon>
        <taxon>Bdelloidea</taxon>
        <taxon>Philodinida</taxon>
        <taxon>Philodinidae</taxon>
        <taxon>Didymodactylos</taxon>
    </lineage>
</organism>
<keyword evidence="3 9" id="KW-0547">Nucleotide-binding</keyword>
<dbReference type="AlphaFoldDB" id="A0A814PJP3"/>
<dbReference type="SUPFAM" id="SSF52374">
    <property type="entry name" value="Nucleotidylyl transferase"/>
    <property type="match status" value="1"/>
</dbReference>
<dbReference type="InterPro" id="IPR013155">
    <property type="entry name" value="M/V/L/I-tRNA-synth_anticd-bd"/>
</dbReference>
<reference evidence="12" key="1">
    <citation type="submission" date="2021-02" db="EMBL/GenBank/DDBJ databases">
        <authorList>
            <person name="Nowell W R."/>
        </authorList>
    </citation>
    <scope>NUCLEOTIDE SEQUENCE</scope>
</reference>
<dbReference type="GO" id="GO:0005524">
    <property type="term" value="F:ATP binding"/>
    <property type="evidence" value="ECO:0007669"/>
    <property type="project" value="UniProtKB-KW"/>
</dbReference>
<dbReference type="PANTHER" id="PTHR43326:SF1">
    <property type="entry name" value="METHIONINE--TRNA LIGASE, MITOCHONDRIAL"/>
    <property type="match status" value="1"/>
</dbReference>
<evidence type="ECO:0000256" key="4">
    <source>
        <dbReference type="ARBA" id="ARBA00022840"/>
    </source>
</evidence>
<keyword evidence="4 9" id="KW-0067">ATP-binding</keyword>
<dbReference type="NCBIfam" id="TIGR00398">
    <property type="entry name" value="metG"/>
    <property type="match status" value="1"/>
</dbReference>
<dbReference type="SUPFAM" id="SSF47323">
    <property type="entry name" value="Anticodon-binding domain of a subclass of class I aminoacyl-tRNA synthetases"/>
    <property type="match status" value="1"/>
</dbReference>
<keyword evidence="2 9" id="KW-0436">Ligase</keyword>
<dbReference type="InterPro" id="IPR033911">
    <property type="entry name" value="MetRS_core"/>
</dbReference>
<dbReference type="Gene3D" id="3.40.50.620">
    <property type="entry name" value="HUPs"/>
    <property type="match status" value="1"/>
</dbReference>
<protein>
    <recommendedName>
        <fullName evidence="7">Methionine--tRNA ligase, mitochondrial</fullName>
        <ecNumber evidence="1">6.1.1.10</ecNumber>
    </recommendedName>
    <alternativeName>
        <fullName evidence="8">Mitochondrial methionyl-tRNA synthetase</fullName>
    </alternativeName>
</protein>
<dbReference type="EMBL" id="CAJNOQ010005653">
    <property type="protein sequence ID" value="CAF1106578.1"/>
    <property type="molecule type" value="Genomic_DNA"/>
</dbReference>
<name>A0A814PJP3_9BILA</name>
<evidence type="ECO:0000313" key="13">
    <source>
        <dbReference type="EMBL" id="CAF3871259.1"/>
    </source>
</evidence>
<comment type="caution">
    <text evidence="12">The sequence shown here is derived from an EMBL/GenBank/DDBJ whole genome shotgun (WGS) entry which is preliminary data.</text>
</comment>
<dbReference type="Pfam" id="PF09334">
    <property type="entry name" value="tRNA-synt_1g"/>
    <property type="match status" value="1"/>
</dbReference>
<dbReference type="InterPro" id="IPR014758">
    <property type="entry name" value="Met-tRNA_synth"/>
</dbReference>
<dbReference type="InterPro" id="IPR009080">
    <property type="entry name" value="tRNAsynth_Ia_anticodon-bd"/>
</dbReference>
<comment type="similarity">
    <text evidence="9">Belongs to the class-I aminoacyl-tRNA synthetase family.</text>
</comment>
<feature type="domain" description="Methionyl/Valyl/Leucyl/Isoleucyl-tRNA synthetase anticodon-binding" evidence="10">
    <location>
        <begin position="411"/>
        <end position="518"/>
    </location>
</feature>
<evidence type="ECO:0000256" key="8">
    <source>
        <dbReference type="ARBA" id="ARBA00030331"/>
    </source>
</evidence>
<dbReference type="Gene3D" id="2.170.220.10">
    <property type="match status" value="1"/>
</dbReference>
<evidence type="ECO:0000256" key="1">
    <source>
        <dbReference type="ARBA" id="ARBA00012838"/>
    </source>
</evidence>
<dbReference type="Gene3D" id="1.10.730.10">
    <property type="entry name" value="Isoleucyl-tRNA Synthetase, Domain 1"/>
    <property type="match status" value="1"/>
</dbReference>
<dbReference type="CDD" id="cd00814">
    <property type="entry name" value="MetRS_core"/>
    <property type="match status" value="1"/>
</dbReference>
<feature type="domain" description="Methionyl/Leucyl tRNA synthetase" evidence="11">
    <location>
        <begin position="22"/>
        <end position="380"/>
    </location>
</feature>
<dbReference type="Pfam" id="PF08264">
    <property type="entry name" value="Anticodon_1"/>
    <property type="match status" value="1"/>
</dbReference>
<dbReference type="GO" id="GO:0004825">
    <property type="term" value="F:methionine-tRNA ligase activity"/>
    <property type="evidence" value="ECO:0007669"/>
    <property type="project" value="UniProtKB-EC"/>
</dbReference>
<accession>A0A814PJP3</accession>
<evidence type="ECO:0000256" key="3">
    <source>
        <dbReference type="ARBA" id="ARBA00022741"/>
    </source>
</evidence>
<dbReference type="InterPro" id="IPR014729">
    <property type="entry name" value="Rossmann-like_a/b/a_fold"/>
</dbReference>
<dbReference type="EMBL" id="CAJOBC010005654">
    <property type="protein sequence ID" value="CAF3871259.1"/>
    <property type="molecule type" value="Genomic_DNA"/>
</dbReference>
<dbReference type="Proteomes" id="UP000663829">
    <property type="component" value="Unassembled WGS sequence"/>
</dbReference>
<keyword evidence="5 9" id="KW-0648">Protein biosynthesis</keyword>
<dbReference type="EC" id="6.1.1.10" evidence="1"/>
<dbReference type="PANTHER" id="PTHR43326">
    <property type="entry name" value="METHIONYL-TRNA SYNTHETASE"/>
    <property type="match status" value="1"/>
</dbReference>
<evidence type="ECO:0000313" key="12">
    <source>
        <dbReference type="EMBL" id="CAF1106578.1"/>
    </source>
</evidence>
<dbReference type="GO" id="GO:0006431">
    <property type="term" value="P:methionyl-tRNA aminoacylation"/>
    <property type="evidence" value="ECO:0007669"/>
    <property type="project" value="InterPro"/>
</dbReference>
<evidence type="ECO:0000259" key="10">
    <source>
        <dbReference type="Pfam" id="PF08264"/>
    </source>
</evidence>
<dbReference type="CDD" id="cd07957">
    <property type="entry name" value="Anticodon_Ia_Met"/>
    <property type="match status" value="1"/>
</dbReference>
<proteinExistence type="inferred from homology"/>
<evidence type="ECO:0000256" key="2">
    <source>
        <dbReference type="ARBA" id="ARBA00022598"/>
    </source>
</evidence>
<keyword evidence="14" id="KW-1185">Reference proteome</keyword>
<evidence type="ECO:0000256" key="9">
    <source>
        <dbReference type="RuleBase" id="RU363039"/>
    </source>
</evidence>
<keyword evidence="6 9" id="KW-0030">Aminoacyl-tRNA synthetase</keyword>
<evidence type="ECO:0000259" key="11">
    <source>
        <dbReference type="Pfam" id="PF09334"/>
    </source>
</evidence>
<dbReference type="Proteomes" id="UP000681722">
    <property type="component" value="Unassembled WGS sequence"/>
</dbReference>
<evidence type="ECO:0000256" key="5">
    <source>
        <dbReference type="ARBA" id="ARBA00022917"/>
    </source>
</evidence>
<sequence length="541" mass="62891">MPVKYFGFNVSLFLMTIRASSYFITTPIYYVNSKPHIGHLYSTLLADTIARWKTIRGVSKVIFSTGTDEHGLKIERAAAQANVSPLDLCNNVSATFRSMFDNFAISYTDYIRTTESRHRKTVEHVWNQLEKKNYIYKGLYEGWYSVQDECYLGEDEIMVNESGQTVSKESGRLVEKTMESNYMFKLSELIDSIKDWLEHKQPLYPLKYNKMTLDLINQNKTSHDISISRDSKRLSWGIPVPNDSSQVIYIWIDALINYLTVTGYPDHVVRWPPDCQIIGKEILRFHAIYWPGLLLVLNMDLPKKLIVHGHWLKDDTKMSKSLGNVVDPLDLLLLFQCDGVRYCLLREDILTQDANFNQLKMTKYLNAELANTFGNLLNRVTSKSINVKQIYPDVPQSYIDYATKENSTIQQILEESHKLPHMVNDYYEKAQFYLGIIKIMDLLRLCNAYVQDEQPWALAKQPDQLRRLECMIYVTLECLRISGILLQPIIPSIAENLLTVLNISKNERTFEHAKSVFQDYGNRPLNIKQQIQLYKRIRIDD</sequence>
<dbReference type="OrthoDB" id="5844513at2759"/>
<dbReference type="InterPro" id="IPR015413">
    <property type="entry name" value="Methionyl/Leucyl_tRNA_Synth"/>
</dbReference>
<evidence type="ECO:0000256" key="6">
    <source>
        <dbReference type="ARBA" id="ARBA00023146"/>
    </source>
</evidence>
<evidence type="ECO:0000313" key="14">
    <source>
        <dbReference type="Proteomes" id="UP000663829"/>
    </source>
</evidence>
<dbReference type="PRINTS" id="PR01041">
    <property type="entry name" value="TRNASYNTHMET"/>
</dbReference>